<feature type="region of interest" description="Disordered" evidence="4">
    <location>
        <begin position="410"/>
        <end position="458"/>
    </location>
</feature>
<dbReference type="InterPro" id="IPR008984">
    <property type="entry name" value="SMAD_FHA_dom_sf"/>
</dbReference>
<dbReference type="GO" id="GO:0005634">
    <property type="term" value="C:nucleus"/>
    <property type="evidence" value="ECO:0007669"/>
    <property type="project" value="UniProtKB-SubCell"/>
</dbReference>
<evidence type="ECO:0008006" key="9">
    <source>
        <dbReference type="Google" id="ProtNLM"/>
    </source>
</evidence>
<dbReference type="AlphaFoldDB" id="A0A4T0GM90"/>
<protein>
    <recommendedName>
        <fullName evidence="9">FHA domain-containing protein</fullName>
    </recommendedName>
</protein>
<dbReference type="EMBL" id="SPOF01000007">
    <property type="protein sequence ID" value="TIB15440.1"/>
    <property type="molecule type" value="Genomic_DNA"/>
</dbReference>
<evidence type="ECO:0000256" key="3">
    <source>
        <dbReference type="PROSITE-ProRule" id="PRU00089"/>
    </source>
</evidence>
<dbReference type="InterPro" id="IPR036390">
    <property type="entry name" value="WH_DNA-bd_sf"/>
</dbReference>
<feature type="compositionally biased region" description="Polar residues" evidence="4">
    <location>
        <begin position="175"/>
        <end position="191"/>
    </location>
</feature>
<dbReference type="SUPFAM" id="SSF46785">
    <property type="entry name" value="Winged helix' DNA-binding domain"/>
    <property type="match status" value="1"/>
</dbReference>
<dbReference type="Gene3D" id="1.10.10.10">
    <property type="entry name" value="Winged helix-like DNA-binding domain superfamily/Winged helix DNA-binding domain"/>
    <property type="match status" value="1"/>
</dbReference>
<feature type="compositionally biased region" description="Low complexity" evidence="4">
    <location>
        <begin position="162"/>
        <end position="174"/>
    </location>
</feature>
<dbReference type="InterPro" id="IPR045178">
    <property type="entry name" value="Fhl1/FHA1"/>
</dbReference>
<evidence type="ECO:0000256" key="1">
    <source>
        <dbReference type="ARBA" id="ARBA00023125"/>
    </source>
</evidence>
<dbReference type="GO" id="GO:0043565">
    <property type="term" value="F:sequence-specific DNA binding"/>
    <property type="evidence" value="ECO:0007669"/>
    <property type="project" value="InterPro"/>
</dbReference>
<keyword evidence="1 3" id="KW-0238">DNA-binding</keyword>
<feature type="region of interest" description="Disordered" evidence="4">
    <location>
        <begin position="140"/>
        <end position="191"/>
    </location>
</feature>
<dbReference type="PROSITE" id="PS50039">
    <property type="entry name" value="FORK_HEAD_3"/>
    <property type="match status" value="1"/>
</dbReference>
<dbReference type="InterPro" id="IPR036388">
    <property type="entry name" value="WH-like_DNA-bd_sf"/>
</dbReference>
<dbReference type="Pfam" id="PF00498">
    <property type="entry name" value="FHA"/>
    <property type="match status" value="1"/>
</dbReference>
<evidence type="ECO:0000313" key="7">
    <source>
        <dbReference type="EMBL" id="TIB15440.1"/>
    </source>
</evidence>
<evidence type="ECO:0000313" key="8">
    <source>
        <dbReference type="Proteomes" id="UP000306954"/>
    </source>
</evidence>
<dbReference type="Proteomes" id="UP000306954">
    <property type="component" value="Unassembled WGS sequence"/>
</dbReference>
<dbReference type="PROSITE" id="PS50006">
    <property type="entry name" value="FHA_DOMAIN"/>
    <property type="match status" value="1"/>
</dbReference>
<comment type="caution">
    <text evidence="7">The sequence shown here is derived from an EMBL/GenBank/DDBJ whole genome shotgun (WGS) entry which is preliminary data.</text>
</comment>
<feature type="region of interest" description="Disordered" evidence="4">
    <location>
        <begin position="496"/>
        <end position="531"/>
    </location>
</feature>
<dbReference type="Pfam" id="PF00250">
    <property type="entry name" value="Forkhead"/>
    <property type="match status" value="1"/>
</dbReference>
<feature type="domain" description="Fork-head" evidence="6">
    <location>
        <begin position="198"/>
        <end position="269"/>
    </location>
</feature>
<feature type="compositionally biased region" description="Low complexity" evidence="4">
    <location>
        <begin position="410"/>
        <end position="426"/>
    </location>
</feature>
<evidence type="ECO:0000259" key="5">
    <source>
        <dbReference type="PROSITE" id="PS50006"/>
    </source>
</evidence>
<keyword evidence="2 3" id="KW-0539">Nucleus</keyword>
<proteinExistence type="predicted"/>
<evidence type="ECO:0000256" key="4">
    <source>
        <dbReference type="SAM" id="MobiDB-lite"/>
    </source>
</evidence>
<evidence type="ECO:0000256" key="2">
    <source>
        <dbReference type="ARBA" id="ARBA00023242"/>
    </source>
</evidence>
<dbReference type="InterPro" id="IPR001766">
    <property type="entry name" value="Fork_head_dom"/>
</dbReference>
<dbReference type="PANTHER" id="PTHR21712:SF29">
    <property type="entry name" value="PRE-RRNA-PROCESSING PROTEIN FHL1"/>
    <property type="match status" value="1"/>
</dbReference>
<feature type="domain" description="FHA" evidence="5">
    <location>
        <begin position="33"/>
        <end position="105"/>
    </location>
</feature>
<feature type="compositionally biased region" description="Basic and acidic residues" evidence="4">
    <location>
        <begin position="427"/>
        <end position="453"/>
    </location>
</feature>
<sequence length="531" mass="58245">MAVKRAGYETIPAYAKLQFKQEDYAYYLQCLSINIGRRCAIAATKTAATTATTSPNSPPPAVDVDLGASKSISRLHASISYDFETQLFNLNVHSNNGLWVDGLWYGRGARIELARRVKIQIATKVFWFIMPAEHDMIATSTKQPSKKAAKAGGMGVGGAASGAGAAPAPTTSKSNTHTPSNIPTHPQATHLTLNNNLRPNVAYTTLINAELHDAGVKLSAGEICERLMHKYEWFSQNRDSGWQTAILLHLASGKQYHKMEASANQYTTKWTTTHIFETWLANKALSPRSIQLSIAANKTQPSHAKNDVAKAAKAMATQSTAAISSLAPDMHVNMKVQNLKQPQMPITMNNAGTLLLHPDIFGGVSKEQLQGLRVVPFTNVLTFLHNTISSKAFERLSNGKGLGTGFAAIQQQQSKSTTSAARIQAQKKAEAEREQREQMEQKERKKKEEEEAAQRTQQNSMNSLLAMLANQNQGQIMDANDSASGAETMDLLAMLQPQDQGSERGESNELSEMDESNESNWSNWPNKKMRF</sequence>
<feature type="DNA-binding region" description="Fork-head" evidence="3">
    <location>
        <begin position="198"/>
        <end position="269"/>
    </location>
</feature>
<dbReference type="SUPFAM" id="SSF49879">
    <property type="entry name" value="SMAD/FHA domain"/>
    <property type="match status" value="1"/>
</dbReference>
<evidence type="ECO:0000259" key="6">
    <source>
        <dbReference type="PROSITE" id="PS50039"/>
    </source>
</evidence>
<feature type="compositionally biased region" description="Gly residues" evidence="4">
    <location>
        <begin position="152"/>
        <end position="161"/>
    </location>
</feature>
<dbReference type="Gene3D" id="2.60.200.20">
    <property type="match status" value="1"/>
</dbReference>
<dbReference type="GO" id="GO:0060962">
    <property type="term" value="P:regulation of ribosomal protein gene transcription by RNA polymerase II"/>
    <property type="evidence" value="ECO:0007669"/>
    <property type="project" value="InterPro"/>
</dbReference>
<organism evidence="7 8">
    <name type="scientific">Wallemia ichthyophaga</name>
    <dbReference type="NCBI Taxonomy" id="245174"/>
    <lineage>
        <taxon>Eukaryota</taxon>
        <taxon>Fungi</taxon>
        <taxon>Dikarya</taxon>
        <taxon>Basidiomycota</taxon>
        <taxon>Wallemiomycotina</taxon>
        <taxon>Wallemiomycetes</taxon>
        <taxon>Wallemiales</taxon>
        <taxon>Wallemiaceae</taxon>
        <taxon>Wallemia</taxon>
    </lineage>
</organism>
<dbReference type="InterPro" id="IPR000253">
    <property type="entry name" value="FHA_dom"/>
</dbReference>
<comment type="subcellular location">
    <subcellularLocation>
        <location evidence="3">Nucleus</location>
    </subcellularLocation>
</comment>
<dbReference type="GO" id="GO:0003700">
    <property type="term" value="F:DNA-binding transcription factor activity"/>
    <property type="evidence" value="ECO:0007669"/>
    <property type="project" value="InterPro"/>
</dbReference>
<gene>
    <name evidence="7" type="ORF">E3P90_00897</name>
</gene>
<dbReference type="PANTHER" id="PTHR21712">
    <property type="entry name" value="PRE-RRNA-PROCESSING PROTEIN FHL1"/>
    <property type="match status" value="1"/>
</dbReference>
<reference evidence="7 8" key="1">
    <citation type="submission" date="2019-03" db="EMBL/GenBank/DDBJ databases">
        <title>Sequencing 23 genomes of Wallemia ichthyophaga.</title>
        <authorList>
            <person name="Gostincar C."/>
        </authorList>
    </citation>
    <scope>NUCLEOTIDE SEQUENCE [LARGE SCALE GENOMIC DNA]</scope>
    <source>
        <strain evidence="7 8">EXF-8621</strain>
    </source>
</reference>
<accession>A0A4T0GM90</accession>
<name>A0A4T0GM90_WALIC</name>